<organism evidence="3 4">
    <name type="scientific">Rhizobium alvei</name>
    <dbReference type="NCBI Taxonomy" id="1132659"/>
    <lineage>
        <taxon>Bacteria</taxon>
        <taxon>Pseudomonadati</taxon>
        <taxon>Pseudomonadota</taxon>
        <taxon>Alphaproteobacteria</taxon>
        <taxon>Hyphomicrobiales</taxon>
        <taxon>Rhizobiaceae</taxon>
        <taxon>Rhizobium/Agrobacterium group</taxon>
        <taxon>Rhizobium</taxon>
    </lineage>
</organism>
<dbReference type="InterPro" id="IPR045179">
    <property type="entry name" value="YgfZ/GcvT"/>
</dbReference>
<keyword evidence="1" id="KW-0809">Transit peptide</keyword>
<evidence type="ECO:0000313" key="3">
    <source>
        <dbReference type="EMBL" id="MDO6963611.1"/>
    </source>
</evidence>
<evidence type="ECO:0000259" key="2">
    <source>
        <dbReference type="Pfam" id="PF25455"/>
    </source>
</evidence>
<evidence type="ECO:0000313" key="4">
    <source>
        <dbReference type="Proteomes" id="UP001174932"/>
    </source>
</evidence>
<dbReference type="InterPro" id="IPR017703">
    <property type="entry name" value="YgfZ/GCV_T_CS"/>
</dbReference>
<name>A0ABT8YIZ7_9HYPH</name>
<accession>A0ABT8YIZ7</accession>
<protein>
    <submittedName>
        <fullName evidence="3">Folate-binding protein YgfZ</fullName>
    </submittedName>
</protein>
<sequence>MPLASVDNRALIDVTGPDAAHLLQTLITTDIEDIGDGETWPGALLTPQGKILFEFLIGRRGDGFVLETAEADADPLIKRLTLYRLRAKVDFKRRETAAIAVAWDDAVIAGECFRDMRFAKAGLTLHRLYGTVAPADDGAYPALRLANGISGAGEDDGLKDYFPHDLLMDRNGGLDFRKGCYIGQEVVSRMQHRSTARRRLVRVIGPSPLPESGSAISVGDRSIGELVTSAGNDGLAVVRIDKAGAAMVEEVPITCGGIAVTLALPAWSGLEFPREADEAQS</sequence>
<dbReference type="Pfam" id="PF25455">
    <property type="entry name" value="Beta-barrel_CAF17_C"/>
    <property type="match status" value="1"/>
</dbReference>
<proteinExistence type="predicted"/>
<dbReference type="InterPro" id="IPR057460">
    <property type="entry name" value="CAF17_C"/>
</dbReference>
<dbReference type="PANTHER" id="PTHR22602:SF0">
    <property type="entry name" value="TRANSFERASE CAF17, MITOCHONDRIAL-RELATED"/>
    <property type="match status" value="1"/>
</dbReference>
<dbReference type="InterPro" id="IPR027266">
    <property type="entry name" value="TrmE/GcvT-like"/>
</dbReference>
<reference evidence="3" key="1">
    <citation type="journal article" date="2015" name="Int. J. Syst. Evol. Microbiol.">
        <title>Rhizobium alvei sp. nov., isolated from a freshwater river.</title>
        <authorList>
            <person name="Sheu S.Y."/>
            <person name="Huang H.W."/>
            <person name="Young C.C."/>
            <person name="Chen W.M."/>
        </authorList>
    </citation>
    <scope>NUCLEOTIDE SEQUENCE</scope>
    <source>
        <strain evidence="3">TNR-22</strain>
    </source>
</reference>
<keyword evidence="4" id="KW-1185">Reference proteome</keyword>
<feature type="domain" description="CAF17 C-terminal" evidence="2">
    <location>
        <begin position="197"/>
        <end position="268"/>
    </location>
</feature>
<dbReference type="PANTHER" id="PTHR22602">
    <property type="entry name" value="TRANSFERASE CAF17, MITOCHONDRIAL-RELATED"/>
    <property type="match status" value="1"/>
</dbReference>
<evidence type="ECO:0000256" key="1">
    <source>
        <dbReference type="ARBA" id="ARBA00022946"/>
    </source>
</evidence>
<dbReference type="Proteomes" id="UP001174932">
    <property type="component" value="Unassembled WGS sequence"/>
</dbReference>
<reference evidence="3" key="2">
    <citation type="submission" date="2023-07" db="EMBL/GenBank/DDBJ databases">
        <authorList>
            <person name="Shen H."/>
        </authorList>
    </citation>
    <scope>NUCLEOTIDE SEQUENCE</scope>
    <source>
        <strain evidence="3">TNR-22</strain>
    </source>
</reference>
<dbReference type="NCBIfam" id="TIGR03317">
    <property type="entry name" value="ygfZ_signature"/>
    <property type="match status" value="1"/>
</dbReference>
<dbReference type="RefSeq" id="WP_304375529.1">
    <property type="nucleotide sequence ID" value="NZ_JAUOZU010000006.1"/>
</dbReference>
<dbReference type="EMBL" id="JAUOZU010000006">
    <property type="protein sequence ID" value="MDO6963611.1"/>
    <property type="molecule type" value="Genomic_DNA"/>
</dbReference>
<dbReference type="SUPFAM" id="SSF103025">
    <property type="entry name" value="Folate-binding domain"/>
    <property type="match status" value="1"/>
</dbReference>
<dbReference type="Gene3D" id="3.30.1360.120">
    <property type="entry name" value="Probable tRNA modification gtpase trme, domain 1"/>
    <property type="match status" value="2"/>
</dbReference>
<gene>
    <name evidence="3" type="ORF">Q4481_06560</name>
</gene>
<comment type="caution">
    <text evidence="3">The sequence shown here is derived from an EMBL/GenBank/DDBJ whole genome shotgun (WGS) entry which is preliminary data.</text>
</comment>